<reference evidence="3 4" key="1">
    <citation type="submission" date="2023-08" db="EMBL/GenBank/DDBJ databases">
        <title>Black Yeasts Isolated from many extreme environments.</title>
        <authorList>
            <person name="Coleine C."/>
            <person name="Stajich J.E."/>
            <person name="Selbmann L."/>
        </authorList>
    </citation>
    <scope>NUCLEOTIDE SEQUENCE [LARGE SCALE GENOMIC DNA]</scope>
    <source>
        <strain evidence="3 4">CCFEE 5935</strain>
    </source>
</reference>
<keyword evidence="2" id="KW-0521">NADP</keyword>
<dbReference type="FunFam" id="3.40.50.720:FF:000084">
    <property type="entry name" value="Short-chain dehydrogenase reductase"/>
    <property type="match status" value="1"/>
</dbReference>
<protein>
    <recommendedName>
        <fullName evidence="5">NAD(P)-binding protein</fullName>
    </recommendedName>
</protein>
<evidence type="ECO:0000256" key="2">
    <source>
        <dbReference type="ARBA" id="ARBA00022857"/>
    </source>
</evidence>
<dbReference type="AlphaFoldDB" id="A0AAV9PEE3"/>
<dbReference type="RefSeq" id="XP_064659396.1">
    <property type="nucleotide sequence ID" value="XM_064802035.1"/>
</dbReference>
<evidence type="ECO:0000313" key="4">
    <source>
        <dbReference type="Proteomes" id="UP001337655"/>
    </source>
</evidence>
<dbReference type="PRINTS" id="PR00081">
    <property type="entry name" value="GDHRDH"/>
</dbReference>
<dbReference type="InterPro" id="IPR002347">
    <property type="entry name" value="SDR_fam"/>
</dbReference>
<accession>A0AAV9PEE3</accession>
<sequence length="268" mass="28209">MDVPGFALITGAASGMGKETAKKFAQDGAAGAALLDLNADALEKVKSEVQPLSNNKNFKIVTHALDVSDEEAVMKAVESVKESFGRIDYAVNAAGIAFKHEGGGAFAETKDYRKVLAVNLDGTFFVMRAVAKTMLEQSPLKSSIDGRELGRGSIVNFASVAGLTGIGLSTAYTASKHAVIGLTKTMSEDYAAKGLRFNAVCPGYMDTPMTRQNEVISKAFDERVANWTPMGRAGQPGEVADAVIFLCGGRSSFVTGSAMVVDGGYTER</sequence>
<dbReference type="EMBL" id="JAVRRT010000007">
    <property type="protein sequence ID" value="KAK5170198.1"/>
    <property type="molecule type" value="Genomic_DNA"/>
</dbReference>
<dbReference type="Pfam" id="PF13561">
    <property type="entry name" value="adh_short_C2"/>
    <property type="match status" value="1"/>
</dbReference>
<dbReference type="GO" id="GO:0016616">
    <property type="term" value="F:oxidoreductase activity, acting on the CH-OH group of donors, NAD or NADP as acceptor"/>
    <property type="evidence" value="ECO:0007669"/>
    <property type="project" value="TreeGrafter"/>
</dbReference>
<evidence type="ECO:0008006" key="5">
    <source>
        <dbReference type="Google" id="ProtNLM"/>
    </source>
</evidence>
<gene>
    <name evidence="3" type="ORF">LTR77_004784</name>
</gene>
<dbReference type="Gene3D" id="3.40.50.720">
    <property type="entry name" value="NAD(P)-binding Rossmann-like Domain"/>
    <property type="match status" value="1"/>
</dbReference>
<proteinExistence type="inferred from homology"/>
<dbReference type="CDD" id="cd05233">
    <property type="entry name" value="SDR_c"/>
    <property type="match status" value="1"/>
</dbReference>
<dbReference type="PANTHER" id="PTHR42760">
    <property type="entry name" value="SHORT-CHAIN DEHYDROGENASES/REDUCTASES FAMILY MEMBER"/>
    <property type="match status" value="1"/>
</dbReference>
<organism evidence="3 4">
    <name type="scientific">Saxophila tyrrhenica</name>
    <dbReference type="NCBI Taxonomy" id="1690608"/>
    <lineage>
        <taxon>Eukaryota</taxon>
        <taxon>Fungi</taxon>
        <taxon>Dikarya</taxon>
        <taxon>Ascomycota</taxon>
        <taxon>Pezizomycotina</taxon>
        <taxon>Dothideomycetes</taxon>
        <taxon>Dothideomycetidae</taxon>
        <taxon>Mycosphaerellales</taxon>
        <taxon>Extremaceae</taxon>
        <taxon>Saxophila</taxon>
    </lineage>
</organism>
<evidence type="ECO:0000313" key="3">
    <source>
        <dbReference type="EMBL" id="KAK5170198.1"/>
    </source>
</evidence>
<comment type="caution">
    <text evidence="3">The sequence shown here is derived from an EMBL/GenBank/DDBJ whole genome shotgun (WGS) entry which is preliminary data.</text>
</comment>
<keyword evidence="4" id="KW-1185">Reference proteome</keyword>
<dbReference type="InterPro" id="IPR020904">
    <property type="entry name" value="Sc_DH/Rdtase_CS"/>
</dbReference>
<evidence type="ECO:0000256" key="1">
    <source>
        <dbReference type="ARBA" id="ARBA00006484"/>
    </source>
</evidence>
<dbReference type="PROSITE" id="PS00061">
    <property type="entry name" value="ADH_SHORT"/>
    <property type="match status" value="1"/>
</dbReference>
<dbReference type="SUPFAM" id="SSF51735">
    <property type="entry name" value="NAD(P)-binding Rossmann-fold domains"/>
    <property type="match status" value="1"/>
</dbReference>
<dbReference type="Proteomes" id="UP001337655">
    <property type="component" value="Unassembled WGS sequence"/>
</dbReference>
<comment type="similarity">
    <text evidence="1">Belongs to the short-chain dehydrogenases/reductases (SDR) family.</text>
</comment>
<dbReference type="GeneID" id="89926128"/>
<name>A0AAV9PEE3_9PEZI</name>
<dbReference type="PRINTS" id="PR00080">
    <property type="entry name" value="SDRFAMILY"/>
</dbReference>
<dbReference type="InterPro" id="IPR036291">
    <property type="entry name" value="NAD(P)-bd_dom_sf"/>
</dbReference>